<evidence type="ECO:0000313" key="1">
    <source>
        <dbReference type="Proteomes" id="UP000887540"/>
    </source>
</evidence>
<accession>A0A914E6K0</accession>
<sequence length="173" mass="20669">MYSYPIRERITPYKVAIYLLISETDQFYTSEPLTNNEHLYIAFLIQALIRQSNLSYPALEAFLLKYIRWQDLMMAFLQRLHSYRTTMEPIIRLDSSTPKKPVKDSFVSSQSIIGIYVRKLCLQYQLCSESERNQFYQEWIGYMEALPTENEIAHMKKKWNIDLLVDEDKKMTK</sequence>
<reference evidence="2" key="1">
    <citation type="submission" date="2022-11" db="UniProtKB">
        <authorList>
            <consortium name="WormBaseParasite"/>
        </authorList>
    </citation>
    <scope>IDENTIFICATION</scope>
</reference>
<keyword evidence="1" id="KW-1185">Reference proteome</keyword>
<proteinExistence type="predicted"/>
<dbReference type="AlphaFoldDB" id="A0A914E6K0"/>
<protein>
    <submittedName>
        <fullName evidence="2">Uncharacterized protein</fullName>
    </submittedName>
</protein>
<dbReference type="WBParaSite" id="ACRNAN_scaffold5934.g27102.t1">
    <property type="protein sequence ID" value="ACRNAN_scaffold5934.g27102.t1"/>
    <property type="gene ID" value="ACRNAN_scaffold5934.g27102"/>
</dbReference>
<evidence type="ECO:0000313" key="2">
    <source>
        <dbReference type="WBParaSite" id="ACRNAN_scaffold5934.g27102.t1"/>
    </source>
</evidence>
<name>A0A914E6K0_9BILA</name>
<organism evidence="1 2">
    <name type="scientific">Acrobeloides nanus</name>
    <dbReference type="NCBI Taxonomy" id="290746"/>
    <lineage>
        <taxon>Eukaryota</taxon>
        <taxon>Metazoa</taxon>
        <taxon>Ecdysozoa</taxon>
        <taxon>Nematoda</taxon>
        <taxon>Chromadorea</taxon>
        <taxon>Rhabditida</taxon>
        <taxon>Tylenchina</taxon>
        <taxon>Cephalobomorpha</taxon>
        <taxon>Cephaloboidea</taxon>
        <taxon>Cephalobidae</taxon>
        <taxon>Acrobeloides</taxon>
    </lineage>
</organism>
<dbReference type="Proteomes" id="UP000887540">
    <property type="component" value="Unplaced"/>
</dbReference>